<feature type="binding site" evidence="7">
    <location>
        <position position="91"/>
    </location>
    <ligand>
        <name>Mg(2+)</name>
        <dbReference type="ChEBI" id="CHEBI:18420"/>
        <label>1</label>
    </ligand>
</feature>
<dbReference type="GO" id="GO:0003906">
    <property type="term" value="F:DNA-(apurinic or apyrimidinic site) endonuclease activity"/>
    <property type="evidence" value="ECO:0007669"/>
    <property type="project" value="TreeGrafter"/>
</dbReference>
<feature type="binding site" evidence="7">
    <location>
        <position position="119"/>
    </location>
    <ligand>
        <name>Mg(2+)</name>
        <dbReference type="ChEBI" id="CHEBI:18420"/>
        <label>1</label>
    </ligand>
</feature>
<dbReference type="GO" id="GO:0006284">
    <property type="term" value="P:base-excision repair"/>
    <property type="evidence" value="ECO:0007669"/>
    <property type="project" value="TreeGrafter"/>
</dbReference>
<evidence type="ECO:0000256" key="5">
    <source>
        <dbReference type="ARBA" id="ARBA00022801"/>
    </source>
</evidence>
<feature type="site" description="Interaction with DNA substrate" evidence="8">
    <location>
        <position position="334"/>
    </location>
</feature>
<feature type="site" description="Important for catalytic activity" evidence="8">
    <location>
        <position position="308"/>
    </location>
</feature>
<dbReference type="PROSITE" id="PS00728">
    <property type="entry name" value="AP_NUCLEASE_F1_3"/>
    <property type="match status" value="1"/>
</dbReference>
<evidence type="ECO:0000256" key="4">
    <source>
        <dbReference type="ARBA" id="ARBA00022723"/>
    </source>
</evidence>
<name>T1JHW7_STRMM</name>
<feature type="binding site" evidence="7">
    <location>
        <position position="237"/>
    </location>
    <ligand>
        <name>Mg(2+)</name>
        <dbReference type="ChEBI" id="CHEBI:18420"/>
        <label>1</label>
    </ligand>
</feature>
<comment type="similarity">
    <text evidence="3 9">Belongs to the DNA repair enzymes AP/ExoA family.</text>
</comment>
<feature type="binding site" evidence="7">
    <location>
        <position position="235"/>
    </location>
    <ligand>
        <name>Mg(2+)</name>
        <dbReference type="ChEBI" id="CHEBI:18420"/>
        <label>1</label>
    </ligand>
</feature>
<dbReference type="EC" id="3.1.21.-" evidence="9"/>
<dbReference type="InterPro" id="IPR004808">
    <property type="entry name" value="AP_endonuc_1"/>
</dbReference>
<evidence type="ECO:0000259" key="11">
    <source>
        <dbReference type="Pfam" id="PF03372"/>
    </source>
</evidence>
<dbReference type="NCBIfam" id="TIGR00633">
    <property type="entry name" value="xth"/>
    <property type="match status" value="1"/>
</dbReference>
<sequence length="342" mass="38727">MAPKRKGNSANGTTASKSKRQKVDDDVSDGDEEEEEEVVPKKGRAKKPPAKAAKASKAKGPSSSSIKDVNFDIDAENADGNKWNFKIVSWNVNGIRAWIQKGGLDYIEQENPDVFCVMETKCSLDKMPPEATVEGYTNYMLSGDAEGYSGVGLYTKIKPINVSYGIDVEDHDKEGRVITAEFEKFYVLEFFLLLLDVPNAGRKLIRLNYRKQWDIDFRSYLKQLDEKKPVILCGDLNVAHEEIDLANPKTNKRNAGFSQEERDGFGELLSSNKFVDTFRHFHPEEKGAYTFWTYMMNARAKNVGWRLDYFLTSEALTPNLCENVIRKEVLGSDHCPIVLFLH</sequence>
<dbReference type="PANTHER" id="PTHR22748:SF6">
    <property type="entry name" value="DNA-(APURINIC OR APYRIMIDINIC SITE) ENDONUCLEASE"/>
    <property type="match status" value="1"/>
</dbReference>
<evidence type="ECO:0000256" key="7">
    <source>
        <dbReference type="PIRSR" id="PIRSR604808-2"/>
    </source>
</evidence>
<protein>
    <recommendedName>
        <fullName evidence="9">DNA repair nuclease/redox regulator APEX1</fullName>
        <shortName evidence="9">APEN</shortName>
        <shortName evidence="9">REF-1</shortName>
        <ecNumber evidence="9">3.1.11.2</ecNumber>
        <ecNumber evidence="9">3.1.21.-</ecNumber>
    </recommendedName>
    <alternativeName>
        <fullName evidence="9">APEX nuclease</fullName>
    </alternativeName>
    <alternativeName>
        <fullName evidence="9">Apurinic-apyrimidinic endonuclease 1</fullName>
    </alternativeName>
    <alternativeName>
        <fullName evidence="9">Redox factor-1</fullName>
    </alternativeName>
    <component>
        <recommendedName>
            <fullName evidence="9">DNA repair nuclease/redox regulator APEX1, mitochondrial</fullName>
        </recommendedName>
    </component>
</protein>
<dbReference type="GO" id="GO:0005634">
    <property type="term" value="C:nucleus"/>
    <property type="evidence" value="ECO:0007669"/>
    <property type="project" value="TreeGrafter"/>
</dbReference>
<evidence type="ECO:0000256" key="10">
    <source>
        <dbReference type="SAM" id="MobiDB-lite"/>
    </source>
</evidence>
<keyword evidence="9" id="KW-0227">DNA damage</keyword>
<dbReference type="PROSITE" id="PS51435">
    <property type="entry name" value="AP_NUCLEASE_F1_4"/>
    <property type="match status" value="1"/>
</dbReference>
<reference evidence="12" key="2">
    <citation type="submission" date="2015-02" db="UniProtKB">
        <authorList>
            <consortium name="EnsemblMetazoa"/>
        </authorList>
    </citation>
    <scope>IDENTIFICATION</scope>
</reference>
<proteinExistence type="inferred from homology"/>
<dbReference type="SUPFAM" id="SSF56219">
    <property type="entry name" value="DNase I-like"/>
    <property type="match status" value="1"/>
</dbReference>
<feature type="domain" description="Endonuclease/exonuclease/phosphatase" evidence="11">
    <location>
        <begin position="88"/>
        <end position="334"/>
    </location>
</feature>
<evidence type="ECO:0000313" key="12">
    <source>
        <dbReference type="EnsemblMetazoa" id="SMAR013448-PA"/>
    </source>
</evidence>
<dbReference type="CDD" id="cd09087">
    <property type="entry name" value="Ape1-like_AP-endo"/>
    <property type="match status" value="1"/>
</dbReference>
<dbReference type="Proteomes" id="UP000014500">
    <property type="component" value="Unassembled WGS sequence"/>
</dbReference>
<comment type="cofactor">
    <cofactor evidence="7 9">
        <name>Mg(2+)</name>
        <dbReference type="ChEBI" id="CHEBI:18420"/>
    </cofactor>
    <cofactor evidence="7 9">
        <name>Mn(2+)</name>
        <dbReference type="ChEBI" id="CHEBI:29035"/>
    </cofactor>
    <text evidence="7 9">Probably binds two magnesium or manganese ions per subunit.</text>
</comment>
<evidence type="ECO:0000256" key="3">
    <source>
        <dbReference type="ARBA" id="ARBA00007092"/>
    </source>
</evidence>
<dbReference type="Pfam" id="PF03372">
    <property type="entry name" value="Exo_endo_phos"/>
    <property type="match status" value="1"/>
</dbReference>
<dbReference type="InterPro" id="IPR005135">
    <property type="entry name" value="Endo/exonuclease/phosphatase"/>
</dbReference>
<feature type="compositionally biased region" description="Basic residues" evidence="10">
    <location>
        <begin position="41"/>
        <end position="57"/>
    </location>
</feature>
<keyword evidence="4 7" id="KW-0479">Metal-binding</keyword>
<keyword evidence="6 7" id="KW-0460">Magnesium</keyword>
<keyword evidence="7" id="KW-0464">Manganese</keyword>
<evidence type="ECO:0000256" key="9">
    <source>
        <dbReference type="RuleBase" id="RU362131"/>
    </source>
</evidence>
<dbReference type="EMBL" id="JH432064">
    <property type="status" value="NOT_ANNOTATED_CDS"/>
    <property type="molecule type" value="Genomic_DNA"/>
</dbReference>
<dbReference type="EnsemblMetazoa" id="SMAR013448-RA">
    <property type="protein sequence ID" value="SMAR013448-PA"/>
    <property type="gene ID" value="SMAR013448"/>
</dbReference>
<dbReference type="eggNOG" id="KOG1294">
    <property type="taxonomic scope" value="Eukaryota"/>
</dbReference>
<evidence type="ECO:0000256" key="6">
    <source>
        <dbReference type="ARBA" id="ARBA00022842"/>
    </source>
</evidence>
<organism evidence="12 13">
    <name type="scientific">Strigamia maritima</name>
    <name type="common">European centipede</name>
    <name type="synonym">Geophilus maritimus</name>
    <dbReference type="NCBI Taxonomy" id="126957"/>
    <lineage>
        <taxon>Eukaryota</taxon>
        <taxon>Metazoa</taxon>
        <taxon>Ecdysozoa</taxon>
        <taxon>Arthropoda</taxon>
        <taxon>Myriapoda</taxon>
        <taxon>Chilopoda</taxon>
        <taxon>Pleurostigmophora</taxon>
        <taxon>Geophilomorpha</taxon>
        <taxon>Linotaeniidae</taxon>
        <taxon>Strigamia</taxon>
    </lineage>
</organism>
<dbReference type="Gene3D" id="3.60.10.10">
    <property type="entry name" value="Endonuclease/exonuclease/phosphatase"/>
    <property type="match status" value="1"/>
</dbReference>
<feature type="compositionally biased region" description="Acidic residues" evidence="10">
    <location>
        <begin position="26"/>
        <end position="37"/>
    </location>
</feature>
<evidence type="ECO:0000256" key="1">
    <source>
        <dbReference type="ARBA" id="ARBA00000493"/>
    </source>
</evidence>
<dbReference type="AlphaFoldDB" id="T1JHW7"/>
<evidence type="ECO:0000256" key="2">
    <source>
        <dbReference type="ARBA" id="ARBA00001936"/>
    </source>
</evidence>
<dbReference type="STRING" id="126957.T1JHW7"/>
<keyword evidence="9" id="KW-0234">DNA repair</keyword>
<dbReference type="EC" id="3.1.11.2" evidence="9"/>
<dbReference type="InterPro" id="IPR020848">
    <property type="entry name" value="AP_endonuclease_F1_CS"/>
</dbReference>
<dbReference type="GO" id="GO:0008311">
    <property type="term" value="F:double-stranded DNA 3'-5' DNA exonuclease activity"/>
    <property type="evidence" value="ECO:0007669"/>
    <property type="project" value="UniProtKB-EC"/>
</dbReference>
<feature type="binding site" evidence="7">
    <location>
        <position position="334"/>
    </location>
    <ligand>
        <name>Mg(2+)</name>
        <dbReference type="ChEBI" id="CHEBI:18420"/>
        <label>1</label>
    </ligand>
</feature>
<evidence type="ECO:0000313" key="13">
    <source>
        <dbReference type="Proteomes" id="UP000014500"/>
    </source>
</evidence>
<dbReference type="InterPro" id="IPR036691">
    <property type="entry name" value="Endo/exonu/phosph_ase_sf"/>
</dbReference>
<accession>T1JHW7</accession>
<reference evidence="13" key="1">
    <citation type="submission" date="2011-05" db="EMBL/GenBank/DDBJ databases">
        <authorList>
            <person name="Richards S.R."/>
            <person name="Qu J."/>
            <person name="Jiang H."/>
            <person name="Jhangiani S.N."/>
            <person name="Agravi P."/>
            <person name="Goodspeed R."/>
            <person name="Gross S."/>
            <person name="Mandapat C."/>
            <person name="Jackson L."/>
            <person name="Mathew T."/>
            <person name="Pu L."/>
            <person name="Thornton R."/>
            <person name="Saada N."/>
            <person name="Wilczek-Boney K.B."/>
            <person name="Lee S."/>
            <person name="Kovar C."/>
            <person name="Wu Y."/>
            <person name="Scherer S.E."/>
            <person name="Worley K.C."/>
            <person name="Muzny D.M."/>
            <person name="Gibbs R."/>
        </authorList>
    </citation>
    <scope>NUCLEOTIDE SEQUENCE</scope>
    <source>
        <strain evidence="13">Brora</strain>
    </source>
</reference>
<dbReference type="GO" id="GO:0003677">
    <property type="term" value="F:DNA binding"/>
    <property type="evidence" value="ECO:0007669"/>
    <property type="project" value="InterPro"/>
</dbReference>
<feature type="binding site" evidence="7">
    <location>
        <position position="333"/>
    </location>
    <ligand>
        <name>Mg(2+)</name>
        <dbReference type="ChEBI" id="CHEBI:18420"/>
        <label>1</label>
    </ligand>
</feature>
<comment type="cofactor">
    <cofactor evidence="2">
        <name>Mn(2+)</name>
        <dbReference type="ChEBI" id="CHEBI:29035"/>
    </cofactor>
</comment>
<dbReference type="OMA" id="YEVAHVG"/>
<dbReference type="GO" id="GO:0008081">
    <property type="term" value="F:phosphoric diester hydrolase activity"/>
    <property type="evidence" value="ECO:0007669"/>
    <property type="project" value="TreeGrafter"/>
</dbReference>
<feature type="region of interest" description="Disordered" evidence="10">
    <location>
        <begin position="1"/>
        <end position="67"/>
    </location>
</feature>
<dbReference type="GO" id="GO:0046872">
    <property type="term" value="F:metal ion binding"/>
    <property type="evidence" value="ECO:0007669"/>
    <property type="project" value="UniProtKB-KW"/>
</dbReference>
<keyword evidence="13" id="KW-1185">Reference proteome</keyword>
<dbReference type="PhylomeDB" id="T1JHW7"/>
<keyword evidence="5" id="KW-0378">Hydrolase</keyword>
<dbReference type="HOGENOM" id="CLU_027539_1_3_1"/>
<feature type="site" description="Transition state stabilizer" evidence="8">
    <location>
        <position position="237"/>
    </location>
</feature>
<dbReference type="NCBIfam" id="TIGR00195">
    <property type="entry name" value="exoDNase_III"/>
    <property type="match status" value="1"/>
</dbReference>
<evidence type="ECO:0000256" key="8">
    <source>
        <dbReference type="PIRSR" id="PIRSR604808-3"/>
    </source>
</evidence>
<dbReference type="PROSITE" id="PS00727">
    <property type="entry name" value="AP_NUCLEASE_F1_2"/>
    <property type="match status" value="1"/>
</dbReference>
<comment type="catalytic activity">
    <reaction evidence="1">
        <text>Exonucleolytic cleavage in the 3'- to 5'-direction to yield nucleoside 5'-phosphates.</text>
        <dbReference type="EC" id="3.1.11.2"/>
    </reaction>
</comment>
<dbReference type="PANTHER" id="PTHR22748">
    <property type="entry name" value="AP ENDONUCLEASE"/>
    <property type="match status" value="1"/>
</dbReference>